<gene>
    <name evidence="2" type="ORF">DID88_006715</name>
</gene>
<keyword evidence="1" id="KW-0812">Transmembrane</keyword>
<reference evidence="2 3" key="1">
    <citation type="submission" date="2018-06" db="EMBL/GenBank/DDBJ databases">
        <title>Genome Sequence of the Brown Rot Fungal Pathogen Monilinia fructigena.</title>
        <authorList>
            <person name="Landi L."/>
            <person name="De Miccolis Angelini R.M."/>
            <person name="Pollastro S."/>
            <person name="Abate D."/>
            <person name="Faretra F."/>
            <person name="Romanazzi G."/>
        </authorList>
    </citation>
    <scope>NUCLEOTIDE SEQUENCE [LARGE SCALE GENOMIC DNA]</scope>
    <source>
        <strain evidence="2 3">Mfrg269</strain>
    </source>
</reference>
<evidence type="ECO:0000256" key="1">
    <source>
        <dbReference type="SAM" id="Phobius"/>
    </source>
</evidence>
<protein>
    <recommendedName>
        <fullName evidence="4">MARVEL domain-containing protein</fullName>
    </recommendedName>
</protein>
<dbReference type="Proteomes" id="UP000249056">
    <property type="component" value="Unassembled WGS sequence"/>
</dbReference>
<keyword evidence="1" id="KW-0472">Membrane</keyword>
<name>A0A395IL98_9HELO</name>
<feature type="transmembrane region" description="Helical" evidence="1">
    <location>
        <begin position="7"/>
        <end position="28"/>
    </location>
</feature>
<keyword evidence="1" id="KW-1133">Transmembrane helix</keyword>
<comment type="caution">
    <text evidence="2">The sequence shown here is derived from an EMBL/GenBank/DDBJ whole genome shotgun (WGS) entry which is preliminary data.</text>
</comment>
<feature type="transmembrane region" description="Helical" evidence="1">
    <location>
        <begin position="86"/>
        <end position="107"/>
    </location>
</feature>
<feature type="transmembrane region" description="Helical" evidence="1">
    <location>
        <begin position="164"/>
        <end position="187"/>
    </location>
</feature>
<evidence type="ECO:0008006" key="4">
    <source>
        <dbReference type="Google" id="ProtNLM"/>
    </source>
</evidence>
<dbReference type="AlphaFoldDB" id="A0A395IL98"/>
<accession>A0A395IL98</accession>
<organism evidence="2 3">
    <name type="scientific">Monilinia fructigena</name>
    <dbReference type="NCBI Taxonomy" id="38457"/>
    <lineage>
        <taxon>Eukaryota</taxon>
        <taxon>Fungi</taxon>
        <taxon>Dikarya</taxon>
        <taxon>Ascomycota</taxon>
        <taxon>Pezizomycotina</taxon>
        <taxon>Leotiomycetes</taxon>
        <taxon>Helotiales</taxon>
        <taxon>Sclerotiniaceae</taxon>
        <taxon>Monilinia</taxon>
    </lineage>
</organism>
<evidence type="ECO:0000313" key="3">
    <source>
        <dbReference type="Proteomes" id="UP000249056"/>
    </source>
</evidence>
<proteinExistence type="predicted"/>
<evidence type="ECO:0000313" key="2">
    <source>
        <dbReference type="EMBL" id="RAL59159.1"/>
    </source>
</evidence>
<dbReference type="EMBL" id="QKRW01000058">
    <property type="protein sequence ID" value="RAL59159.1"/>
    <property type="molecule type" value="Genomic_DNA"/>
</dbReference>
<sequence>MADKILWTYIILDLLFVGSGALLLGFALNTKASTSQAPTISSVSANLLLLSTPLNAAIGNAVVIFFSFLLSIPAMTLSTTRGWLKLHGYMVVISGIFTLVIGLDIWFGTLRSKESLFDTWNKQSDTVHIPAFVTDSTCPNAIVAATMPGCSAAFVKFDGLFLDVIFTAAFGIVGLDVALIFGIAMLNKDRKERERYRFIDEKNGMGAF</sequence>
<feature type="transmembrane region" description="Helical" evidence="1">
    <location>
        <begin position="48"/>
        <end position="74"/>
    </location>
</feature>
<dbReference type="OrthoDB" id="2279611at2759"/>
<keyword evidence="3" id="KW-1185">Reference proteome</keyword>